<organism evidence="2 3">
    <name type="scientific">Cryptolaemus montrouzieri</name>
    <dbReference type="NCBI Taxonomy" id="559131"/>
    <lineage>
        <taxon>Eukaryota</taxon>
        <taxon>Metazoa</taxon>
        <taxon>Ecdysozoa</taxon>
        <taxon>Arthropoda</taxon>
        <taxon>Hexapoda</taxon>
        <taxon>Insecta</taxon>
        <taxon>Pterygota</taxon>
        <taxon>Neoptera</taxon>
        <taxon>Endopterygota</taxon>
        <taxon>Coleoptera</taxon>
        <taxon>Polyphaga</taxon>
        <taxon>Cucujiformia</taxon>
        <taxon>Coccinelloidea</taxon>
        <taxon>Coccinellidae</taxon>
        <taxon>Scymninae</taxon>
        <taxon>Scymnini</taxon>
        <taxon>Cryptolaemus</taxon>
    </lineage>
</organism>
<name>A0ABD2MNP6_9CUCU</name>
<reference evidence="2 3" key="1">
    <citation type="journal article" date="2021" name="BMC Biol.">
        <title>Horizontally acquired antibacterial genes associated with adaptive radiation of ladybird beetles.</title>
        <authorList>
            <person name="Li H.S."/>
            <person name="Tang X.F."/>
            <person name="Huang Y.H."/>
            <person name="Xu Z.Y."/>
            <person name="Chen M.L."/>
            <person name="Du X.Y."/>
            <person name="Qiu B.Y."/>
            <person name="Chen P.T."/>
            <person name="Zhang W."/>
            <person name="Slipinski A."/>
            <person name="Escalona H.E."/>
            <person name="Waterhouse R.M."/>
            <person name="Zwick A."/>
            <person name="Pang H."/>
        </authorList>
    </citation>
    <scope>NUCLEOTIDE SEQUENCE [LARGE SCALE GENOMIC DNA]</scope>
    <source>
        <strain evidence="2">SYSU2018</strain>
    </source>
</reference>
<proteinExistence type="predicted"/>
<dbReference type="AlphaFoldDB" id="A0ABD2MNP6"/>
<protein>
    <submittedName>
        <fullName evidence="2">Uncharacterized protein</fullName>
    </submittedName>
</protein>
<sequence>MSYKEAQSRLERLWDELGNTPAYRDTDDEEENDDQDTIQERESSDTRQEFDEYGEPAKVREPGNSGEEQENGVISGPFFIGKDKITEWMKHTPTRTFKTGKENIIKQLPGAERLAKSLTSP</sequence>
<comment type="caution">
    <text evidence="2">The sequence shown here is derived from an EMBL/GenBank/DDBJ whole genome shotgun (WGS) entry which is preliminary data.</text>
</comment>
<feature type="compositionally biased region" description="Basic and acidic residues" evidence="1">
    <location>
        <begin position="38"/>
        <end position="61"/>
    </location>
</feature>
<feature type="region of interest" description="Disordered" evidence="1">
    <location>
        <begin position="1"/>
        <end position="76"/>
    </location>
</feature>
<feature type="compositionally biased region" description="Basic and acidic residues" evidence="1">
    <location>
        <begin position="1"/>
        <end position="15"/>
    </location>
</feature>
<evidence type="ECO:0000256" key="1">
    <source>
        <dbReference type="SAM" id="MobiDB-lite"/>
    </source>
</evidence>
<keyword evidence="3" id="KW-1185">Reference proteome</keyword>
<dbReference type="EMBL" id="JABFTP020000021">
    <property type="protein sequence ID" value="KAL3267997.1"/>
    <property type="molecule type" value="Genomic_DNA"/>
</dbReference>
<gene>
    <name evidence="2" type="ORF">HHI36_007130</name>
</gene>
<evidence type="ECO:0000313" key="3">
    <source>
        <dbReference type="Proteomes" id="UP001516400"/>
    </source>
</evidence>
<dbReference type="Proteomes" id="UP001516400">
    <property type="component" value="Unassembled WGS sequence"/>
</dbReference>
<evidence type="ECO:0000313" key="2">
    <source>
        <dbReference type="EMBL" id="KAL3267997.1"/>
    </source>
</evidence>
<accession>A0ABD2MNP6</accession>
<feature type="compositionally biased region" description="Acidic residues" evidence="1">
    <location>
        <begin position="26"/>
        <end position="37"/>
    </location>
</feature>